<name>A0A382FBB8_9ZZZZ</name>
<evidence type="ECO:0008006" key="2">
    <source>
        <dbReference type="Google" id="ProtNLM"/>
    </source>
</evidence>
<protein>
    <recommendedName>
        <fullName evidence="2">MobA-like NTP transferase domain-containing protein</fullName>
    </recommendedName>
</protein>
<dbReference type="SUPFAM" id="SSF53448">
    <property type="entry name" value="Nucleotide-diphospho-sugar transferases"/>
    <property type="match status" value="1"/>
</dbReference>
<feature type="non-terminal residue" evidence="1">
    <location>
        <position position="63"/>
    </location>
</feature>
<dbReference type="EMBL" id="UINC01048632">
    <property type="protein sequence ID" value="SVB59397.1"/>
    <property type="molecule type" value="Genomic_DNA"/>
</dbReference>
<reference evidence="1" key="1">
    <citation type="submission" date="2018-05" db="EMBL/GenBank/DDBJ databases">
        <authorList>
            <person name="Lanie J.A."/>
            <person name="Ng W.-L."/>
            <person name="Kazmierczak K.M."/>
            <person name="Andrzejewski T.M."/>
            <person name="Davidsen T.M."/>
            <person name="Wayne K.J."/>
            <person name="Tettelin H."/>
            <person name="Glass J.I."/>
            <person name="Rusch D."/>
            <person name="Podicherti R."/>
            <person name="Tsui H.-C.T."/>
            <person name="Winkler M.E."/>
        </authorList>
    </citation>
    <scope>NUCLEOTIDE SEQUENCE</scope>
</reference>
<dbReference type="Gene3D" id="3.90.550.10">
    <property type="entry name" value="Spore Coat Polysaccharide Biosynthesis Protein SpsA, Chain A"/>
    <property type="match status" value="1"/>
</dbReference>
<sequence>MDSNEEKLLLKYKKPVILHVVDALQNANCFSKIIALTSPNSPSTEKILKETGIDIISSRGESF</sequence>
<proteinExistence type="predicted"/>
<accession>A0A382FBB8</accession>
<dbReference type="AlphaFoldDB" id="A0A382FBB8"/>
<evidence type="ECO:0000313" key="1">
    <source>
        <dbReference type="EMBL" id="SVB59397.1"/>
    </source>
</evidence>
<gene>
    <name evidence="1" type="ORF">METZ01_LOCUS212251</name>
</gene>
<organism evidence="1">
    <name type="scientific">marine metagenome</name>
    <dbReference type="NCBI Taxonomy" id="408172"/>
    <lineage>
        <taxon>unclassified sequences</taxon>
        <taxon>metagenomes</taxon>
        <taxon>ecological metagenomes</taxon>
    </lineage>
</organism>
<dbReference type="InterPro" id="IPR029044">
    <property type="entry name" value="Nucleotide-diphossugar_trans"/>
</dbReference>